<dbReference type="Proteomes" id="UP001225378">
    <property type="component" value="Chromosome"/>
</dbReference>
<dbReference type="PANTHER" id="PTHR43367:SF1">
    <property type="entry name" value="TWO-COMPONENT RESPONSE REGULATOR-LIKE APRR6-RELATED"/>
    <property type="match status" value="1"/>
</dbReference>
<dbReference type="Gene3D" id="3.40.50.2300">
    <property type="match status" value="1"/>
</dbReference>
<dbReference type="SUPFAM" id="SSF52172">
    <property type="entry name" value="CheY-like"/>
    <property type="match status" value="1"/>
</dbReference>
<gene>
    <name evidence="4" type="ORF">Q9L42_005090</name>
</gene>
<dbReference type="GO" id="GO:0003723">
    <property type="term" value="F:RNA binding"/>
    <property type="evidence" value="ECO:0007669"/>
    <property type="project" value="InterPro"/>
</dbReference>
<dbReference type="AlphaFoldDB" id="A0AAU7NWX0"/>
<evidence type="ECO:0000256" key="1">
    <source>
        <dbReference type="PROSITE-ProRule" id="PRU00169"/>
    </source>
</evidence>
<dbReference type="GO" id="GO:0000160">
    <property type="term" value="P:phosphorelay signal transduction system"/>
    <property type="evidence" value="ECO:0007669"/>
    <property type="project" value="InterPro"/>
</dbReference>
<evidence type="ECO:0000313" key="4">
    <source>
        <dbReference type="EMBL" id="XBS21502.1"/>
    </source>
</evidence>
<dbReference type="RefSeq" id="WP_349432156.1">
    <property type="nucleotide sequence ID" value="NZ_CP157743.1"/>
</dbReference>
<dbReference type="InterPro" id="IPR036388">
    <property type="entry name" value="WH-like_DNA-bd_sf"/>
</dbReference>
<dbReference type="PIRSF" id="PIRSF036382">
    <property type="entry name" value="RR_antiterm"/>
    <property type="match status" value="1"/>
</dbReference>
<dbReference type="InterPro" id="IPR008327">
    <property type="entry name" value="Sig_transdc_resp-reg_antiterm"/>
</dbReference>
<accession>A0AAU7NWX0</accession>
<dbReference type="InterPro" id="IPR011006">
    <property type="entry name" value="CheY-like_superfamily"/>
</dbReference>
<reference evidence="4 5" key="1">
    <citation type="journal article" date="2024" name="Microbiology">
        <title>Methylomarinum rosea sp. nov., a novel halophilic methanotrophic bacterium from the hypersaline Lake Elton.</title>
        <authorList>
            <person name="Suleimanov R.Z."/>
            <person name="Oshkin I.Y."/>
            <person name="Danilova O.V."/>
            <person name="Suzina N.E."/>
            <person name="Dedysh S.N."/>
        </authorList>
    </citation>
    <scope>NUCLEOTIDE SEQUENCE [LARGE SCALE GENOMIC DNA]</scope>
    <source>
        <strain evidence="4 5">Ch1-1</strain>
    </source>
</reference>
<proteinExistence type="predicted"/>
<sequence length="197" mass="22006">MSKLSVLVANELEGDDVLQQTLQHCGYDVAALNLSGLELLEMVKNLRPDIVILNLYRPDKTLLQQVIGINQQHAVPVIMFAEDQSTETINKVIKAGVSAYIVDGFEAKRIKAIVDIALARFKEQHALKLELEKTKTKLEERKDIDKAKALLIKTQGYSEEQAYHALRKLAMERGLTIGDMAKNVLAMADLLNQKPAQ</sequence>
<dbReference type="InterPro" id="IPR005561">
    <property type="entry name" value="ANTAR"/>
</dbReference>
<dbReference type="Pfam" id="PF00072">
    <property type="entry name" value="Response_reg"/>
    <property type="match status" value="1"/>
</dbReference>
<evidence type="ECO:0000259" key="2">
    <source>
        <dbReference type="PROSITE" id="PS50110"/>
    </source>
</evidence>
<dbReference type="Gene3D" id="1.10.10.10">
    <property type="entry name" value="Winged helix-like DNA-binding domain superfamily/Winged helix DNA-binding domain"/>
    <property type="match status" value="1"/>
</dbReference>
<keyword evidence="5" id="KW-1185">Reference proteome</keyword>
<evidence type="ECO:0000313" key="5">
    <source>
        <dbReference type="Proteomes" id="UP001225378"/>
    </source>
</evidence>
<dbReference type="EMBL" id="CP157743">
    <property type="protein sequence ID" value="XBS21502.1"/>
    <property type="molecule type" value="Genomic_DNA"/>
</dbReference>
<feature type="domain" description="Response regulatory" evidence="2">
    <location>
        <begin position="4"/>
        <end position="118"/>
    </location>
</feature>
<dbReference type="Pfam" id="PF03861">
    <property type="entry name" value="ANTAR"/>
    <property type="match status" value="1"/>
</dbReference>
<dbReference type="PANTHER" id="PTHR43367">
    <property type="match status" value="1"/>
</dbReference>
<organism evidence="4 5">
    <name type="scientific">Methylomarinum roseum</name>
    <dbReference type="NCBI Taxonomy" id="3067653"/>
    <lineage>
        <taxon>Bacteria</taxon>
        <taxon>Pseudomonadati</taxon>
        <taxon>Pseudomonadota</taxon>
        <taxon>Gammaproteobacteria</taxon>
        <taxon>Methylococcales</taxon>
        <taxon>Methylococcaceae</taxon>
        <taxon>Methylomarinum</taxon>
    </lineage>
</organism>
<feature type="domain" description="ANTAR" evidence="3">
    <location>
        <begin position="124"/>
        <end position="185"/>
    </location>
</feature>
<evidence type="ECO:0000259" key="3">
    <source>
        <dbReference type="PROSITE" id="PS50921"/>
    </source>
</evidence>
<dbReference type="PROSITE" id="PS50110">
    <property type="entry name" value="RESPONSE_REGULATORY"/>
    <property type="match status" value="1"/>
</dbReference>
<name>A0AAU7NWX0_9GAMM</name>
<dbReference type="InterPro" id="IPR001789">
    <property type="entry name" value="Sig_transdc_resp-reg_receiver"/>
</dbReference>
<dbReference type="PROSITE" id="PS50921">
    <property type="entry name" value="ANTAR"/>
    <property type="match status" value="1"/>
</dbReference>
<dbReference type="KEGG" id="mech:Q9L42_005090"/>
<comment type="caution">
    <text evidence="1">Lacks conserved residue(s) required for the propagation of feature annotation.</text>
</comment>
<protein>
    <submittedName>
        <fullName evidence="4">ANTAR domain-containing protein</fullName>
    </submittedName>
</protein>
<dbReference type="SMART" id="SM01012">
    <property type="entry name" value="ANTAR"/>
    <property type="match status" value="1"/>
</dbReference>